<evidence type="ECO:0000313" key="11">
    <source>
        <dbReference type="Proteomes" id="UP001432062"/>
    </source>
</evidence>
<dbReference type="InterPro" id="IPR027417">
    <property type="entry name" value="P-loop_NTPase"/>
</dbReference>
<accession>A0ABZ1Z080</accession>
<dbReference type="InterPro" id="IPR017441">
    <property type="entry name" value="Protein_kinase_ATP_BS"/>
</dbReference>
<dbReference type="EMBL" id="CP109441">
    <property type="protein sequence ID" value="WUV47496.1"/>
    <property type="molecule type" value="Genomic_DNA"/>
</dbReference>
<dbReference type="PIRSF" id="PIRSF000574">
    <property type="entry name" value="Ser/Thr_PK_PknK_prd"/>
    <property type="match status" value="1"/>
</dbReference>
<dbReference type="EC" id="2.7.11.1" evidence="6"/>
<dbReference type="InterPro" id="IPR000719">
    <property type="entry name" value="Prot_kinase_dom"/>
</dbReference>
<dbReference type="Pfam" id="PF25873">
    <property type="entry name" value="WHD_MalT"/>
    <property type="match status" value="1"/>
</dbReference>
<evidence type="ECO:0000256" key="8">
    <source>
        <dbReference type="SAM" id="MobiDB-lite"/>
    </source>
</evidence>
<dbReference type="PANTHER" id="PTHR43289:SF6">
    <property type="entry name" value="SERINE_THREONINE-PROTEIN KINASE NEKL-3"/>
    <property type="match status" value="1"/>
</dbReference>
<dbReference type="GO" id="GO:0016301">
    <property type="term" value="F:kinase activity"/>
    <property type="evidence" value="ECO:0007669"/>
    <property type="project" value="UniProtKB-KW"/>
</dbReference>
<evidence type="ECO:0000259" key="9">
    <source>
        <dbReference type="PROSITE" id="PS50011"/>
    </source>
</evidence>
<sequence>MPDHENERTQRDIRFGIAAELTAAGFEDAEEIGRGGFGVVYRCLEPSLDRTVAVKVLTSEISGDERERFVREQHALGRLSGHPNIVAIHQADVTADGRPFIVMPFHSRGSLDARLRATGPLPWQELLSIGVKIAGALAAAHARGTLHRDVKPANILVTDYGEPQLADFGIAHIGGGFETSAGRITGTPAFIAPEVLRGAPPSAVSDVYGLGATMFCLLTGHAAVERQTGEAVLAHFVRVTSTPGPDLGAMDVPAELRAAIEAAMATDPDRRPRTAVEFGYLLRDVQRNCGLDVDAMAVPADAQEPRSGPIMVPAQRGTGPRTTAPPPVASTKYRPPTSARPLVDRPRLLRKLQEGGNRRLLLIHAPPGFGKSTLAAQWRDVLTTQGMSVAWLTIDHDDNNVVWFLAHLVEAIRRARQDLAGGLVTMLEEHSSDATRYVLASLIDEVHDSGAPLAVVIDDWHLVTDAGTRAAMEFLLDNGCHHLRVIVTGRTRAGLPLSRMRVGDELVEIDSDDLRFDDAESAAFLLDINRLTLGRSQVAELLDSTEGWIAALQLASLSLRGSSDPAGFIDQLSGRHEAIGEYLVENVLDTLDPDLLDLLLATSITEKICAGLAEALSGPAAPRLLQQVKARDLFLRNVDFRDNVGDDFEWFRYHRMFGDFLRRRLAEQDLDRCVRLHRIAADWFADHAMLNEAVDHALAARDSAGALRLIEERATELLESARTATLLGLVAKLPTAVAVSSARLQLFVAWGNISLQRPVAAEAALDRVDAVVGVDRPDADDVTDLHLEAALARAACRLTADRAAEMPELVAHRLESVVDPFIATIAAGVGSAAALYRFDFDEVYRWQRWVAPHRARVKGPTGLLHSYGLTGVAAFEQLDIAAAQTHLETARSLALETGRHSYITRMTGALLGALCYWRGELDEAAALLDESVKAGPEGGAVEFVSATYGIGARIAALRGDLGVARERLAEGAKMARNLALPRLAARIVNERIRLGLPIAADEAAALERLAPYRAEGDGITILTSEIQWDSAIRLLLADHSAGATETATVLAERLVRGLERQGRPRALLEARLLSACCLATADRLEEAIAVLDPVLAQCAELGLPRLAADAGAAIEPAVVALIGTDPGLRRTPLSFLTQLLPAGTGRQ</sequence>
<dbReference type="Gene3D" id="1.25.40.10">
    <property type="entry name" value="Tetratricopeptide repeat domain"/>
    <property type="match status" value="1"/>
</dbReference>
<evidence type="ECO:0000256" key="4">
    <source>
        <dbReference type="ARBA" id="ARBA00022777"/>
    </source>
</evidence>
<dbReference type="SUPFAM" id="SSF56112">
    <property type="entry name" value="Protein kinase-like (PK-like)"/>
    <property type="match status" value="1"/>
</dbReference>
<dbReference type="SUPFAM" id="SSF52540">
    <property type="entry name" value="P-loop containing nucleoside triphosphate hydrolases"/>
    <property type="match status" value="1"/>
</dbReference>
<keyword evidence="1 6" id="KW-0723">Serine/threonine-protein kinase</keyword>
<evidence type="ECO:0000256" key="1">
    <source>
        <dbReference type="ARBA" id="ARBA00022527"/>
    </source>
</evidence>
<proteinExistence type="inferred from homology"/>
<dbReference type="Proteomes" id="UP001432062">
    <property type="component" value="Chromosome"/>
</dbReference>
<feature type="region of interest" description="Disordered" evidence="8">
    <location>
        <begin position="302"/>
        <end position="341"/>
    </location>
</feature>
<keyword evidence="11" id="KW-1185">Reference proteome</keyword>
<dbReference type="InterPro" id="IPR041664">
    <property type="entry name" value="AAA_16"/>
</dbReference>
<dbReference type="InterPro" id="IPR016236">
    <property type="entry name" value="Ser/Thr_kinase_PknK_prd"/>
</dbReference>
<keyword evidence="3 6" id="KW-0547">Nucleotide-binding</keyword>
<dbReference type="InterPro" id="IPR011990">
    <property type="entry name" value="TPR-like_helical_dom_sf"/>
</dbReference>
<dbReference type="Gene3D" id="3.40.50.300">
    <property type="entry name" value="P-loop containing nucleotide triphosphate hydrolases"/>
    <property type="match status" value="1"/>
</dbReference>
<evidence type="ECO:0000256" key="2">
    <source>
        <dbReference type="ARBA" id="ARBA00022679"/>
    </source>
</evidence>
<dbReference type="Pfam" id="PF13191">
    <property type="entry name" value="AAA_16"/>
    <property type="match status" value="1"/>
</dbReference>
<dbReference type="PROSITE" id="PS50011">
    <property type="entry name" value="PROTEIN_KINASE_DOM"/>
    <property type="match status" value="1"/>
</dbReference>
<dbReference type="InterPro" id="IPR011009">
    <property type="entry name" value="Kinase-like_dom_sf"/>
</dbReference>
<organism evidence="10 11">
    <name type="scientific">Nocardia vinacea</name>
    <dbReference type="NCBI Taxonomy" id="96468"/>
    <lineage>
        <taxon>Bacteria</taxon>
        <taxon>Bacillati</taxon>
        <taxon>Actinomycetota</taxon>
        <taxon>Actinomycetes</taxon>
        <taxon>Mycobacteriales</taxon>
        <taxon>Nocardiaceae</taxon>
        <taxon>Nocardia</taxon>
    </lineage>
</organism>
<dbReference type="Gene3D" id="3.30.200.20">
    <property type="entry name" value="Phosphorylase Kinase, domain 1"/>
    <property type="match status" value="1"/>
</dbReference>
<comment type="catalytic activity">
    <reaction evidence="6">
        <text>L-seryl-[protein] + ATP = O-phospho-L-seryl-[protein] + ADP + H(+)</text>
        <dbReference type="Rhea" id="RHEA:17989"/>
        <dbReference type="Rhea" id="RHEA-COMP:9863"/>
        <dbReference type="Rhea" id="RHEA-COMP:11604"/>
        <dbReference type="ChEBI" id="CHEBI:15378"/>
        <dbReference type="ChEBI" id="CHEBI:29999"/>
        <dbReference type="ChEBI" id="CHEBI:30616"/>
        <dbReference type="ChEBI" id="CHEBI:83421"/>
        <dbReference type="ChEBI" id="CHEBI:456216"/>
        <dbReference type="EC" id="2.7.11.1"/>
    </reaction>
</comment>
<dbReference type="Pfam" id="PF00069">
    <property type="entry name" value="Pkinase"/>
    <property type="match status" value="1"/>
</dbReference>
<feature type="domain" description="Protein kinase" evidence="9">
    <location>
        <begin position="26"/>
        <end position="281"/>
    </location>
</feature>
<name>A0ABZ1Z080_9NOCA</name>
<dbReference type="SMART" id="SM00220">
    <property type="entry name" value="S_TKc"/>
    <property type="match status" value="1"/>
</dbReference>
<keyword evidence="2 6" id="KW-0808">Transferase</keyword>
<dbReference type="Gene3D" id="1.10.510.10">
    <property type="entry name" value="Transferase(Phosphotransferase) domain 1"/>
    <property type="match status" value="1"/>
</dbReference>
<gene>
    <name evidence="10" type="ORF">OG563_04430</name>
</gene>
<keyword evidence="4 6" id="KW-0418">Kinase</keyword>
<keyword evidence="5 6" id="KW-0067">ATP-binding</keyword>
<evidence type="ECO:0000256" key="5">
    <source>
        <dbReference type="ARBA" id="ARBA00022840"/>
    </source>
</evidence>
<comment type="catalytic activity">
    <reaction evidence="6">
        <text>L-threonyl-[protein] + ATP = O-phospho-L-threonyl-[protein] + ADP + H(+)</text>
        <dbReference type="Rhea" id="RHEA:46608"/>
        <dbReference type="Rhea" id="RHEA-COMP:11060"/>
        <dbReference type="Rhea" id="RHEA-COMP:11605"/>
        <dbReference type="ChEBI" id="CHEBI:15378"/>
        <dbReference type="ChEBI" id="CHEBI:30013"/>
        <dbReference type="ChEBI" id="CHEBI:30616"/>
        <dbReference type="ChEBI" id="CHEBI:61977"/>
        <dbReference type="ChEBI" id="CHEBI:456216"/>
        <dbReference type="EC" id="2.7.11.1"/>
    </reaction>
</comment>
<reference evidence="10" key="1">
    <citation type="submission" date="2022-10" db="EMBL/GenBank/DDBJ databases">
        <title>The complete genomes of actinobacterial strains from the NBC collection.</title>
        <authorList>
            <person name="Joergensen T.S."/>
            <person name="Alvarez Arevalo M."/>
            <person name="Sterndorff E.B."/>
            <person name="Faurdal D."/>
            <person name="Vuksanovic O."/>
            <person name="Mourched A.-S."/>
            <person name="Charusanti P."/>
            <person name="Shaw S."/>
            <person name="Blin K."/>
            <person name="Weber T."/>
        </authorList>
    </citation>
    <scope>NUCLEOTIDE SEQUENCE</scope>
    <source>
        <strain evidence="10">NBC_01482</strain>
    </source>
</reference>
<protein>
    <recommendedName>
        <fullName evidence="6">Serine/threonine-protein kinase PknK</fullName>
        <ecNumber evidence="6">2.7.11.1</ecNumber>
    </recommendedName>
    <alternativeName>
        <fullName evidence="6">Protein kinase K</fullName>
    </alternativeName>
</protein>
<dbReference type="PROSITE" id="PS00107">
    <property type="entry name" value="PROTEIN_KINASE_ATP"/>
    <property type="match status" value="1"/>
</dbReference>
<evidence type="ECO:0000256" key="3">
    <source>
        <dbReference type="ARBA" id="ARBA00022741"/>
    </source>
</evidence>
<dbReference type="PANTHER" id="PTHR43289">
    <property type="entry name" value="MITOGEN-ACTIVATED PROTEIN KINASE KINASE KINASE 20-RELATED"/>
    <property type="match status" value="1"/>
</dbReference>
<evidence type="ECO:0000256" key="7">
    <source>
        <dbReference type="PROSITE-ProRule" id="PRU10141"/>
    </source>
</evidence>
<evidence type="ECO:0000313" key="10">
    <source>
        <dbReference type="EMBL" id="WUV47496.1"/>
    </source>
</evidence>
<comment type="similarity">
    <text evidence="6">Belongs to the protein kinase superfamily.</text>
</comment>
<dbReference type="InterPro" id="IPR059106">
    <property type="entry name" value="WHD_MalT"/>
</dbReference>
<evidence type="ECO:0000256" key="6">
    <source>
        <dbReference type="PIRNR" id="PIRNR000574"/>
    </source>
</evidence>
<feature type="binding site" evidence="7">
    <location>
        <position position="55"/>
    </location>
    <ligand>
        <name>ATP</name>
        <dbReference type="ChEBI" id="CHEBI:30616"/>
    </ligand>
</feature>
<dbReference type="CDD" id="cd14014">
    <property type="entry name" value="STKc_PknB_like"/>
    <property type="match status" value="1"/>
</dbReference>
<dbReference type="RefSeq" id="WP_329411551.1">
    <property type="nucleotide sequence ID" value="NZ_CP109441.1"/>
</dbReference>